<keyword evidence="4" id="KW-1185">Reference proteome</keyword>
<dbReference type="EMBL" id="VLLI01000002">
    <property type="protein sequence ID" value="TWJ03584.1"/>
    <property type="molecule type" value="Genomic_DNA"/>
</dbReference>
<dbReference type="Pfam" id="PF08522">
    <property type="entry name" value="BT_3987-like_N"/>
    <property type="match status" value="1"/>
</dbReference>
<dbReference type="PROSITE" id="PS51257">
    <property type="entry name" value="PROKAR_LIPOPROTEIN"/>
    <property type="match status" value="1"/>
</dbReference>
<reference evidence="3 4" key="1">
    <citation type="submission" date="2019-07" db="EMBL/GenBank/DDBJ databases">
        <title>Genomic Encyclopedia of Archaeal and Bacterial Type Strains, Phase II (KMG-II): from individual species to whole genera.</title>
        <authorList>
            <person name="Goeker M."/>
        </authorList>
    </citation>
    <scope>NUCLEOTIDE SEQUENCE [LARGE SCALE GENOMIC DNA]</scope>
    <source>
        <strain evidence="3 4">ATCC BAA-1854</strain>
    </source>
</reference>
<feature type="chain" id="PRO_5021870147" evidence="1">
    <location>
        <begin position="20"/>
        <end position="293"/>
    </location>
</feature>
<dbReference type="RefSeq" id="WP_144910428.1">
    <property type="nucleotide sequence ID" value="NZ_VLLI01000002.1"/>
</dbReference>
<proteinExistence type="predicted"/>
<sequence>MKKLILITSLIAITLSSCLKDSPTTVNFTNAGNIVNFPLSGTPNFGSDALTGSIDTIQFAVDYATATPNKALSVTLAVDQTLTTAYNTATSATTGVTYEPMPTSVYSLSTTTVNIAAGAQYAFVTLIVQQNQLDPTKSYMLPIKIASANGVPISANQSVHYFHIIGNAIAGPYTYNYTRYNNGVGPSVGGVLPPVNEGTVTLVPDNANQVEVASAYVGIRYVITFDQSGTTLSNFAVSQNASDVSSALTNSGVSIVQPPKIITADPVNGVYEFYYIAKNSAGSLRYIDDKYSK</sequence>
<protein>
    <submittedName>
        <fullName evidence="3">Uncharacterized protein DUF1735</fullName>
    </submittedName>
</protein>
<evidence type="ECO:0000259" key="2">
    <source>
        <dbReference type="Pfam" id="PF08522"/>
    </source>
</evidence>
<organism evidence="3 4">
    <name type="scientific">Mucilaginibacter frigoritolerans</name>
    <dbReference type="NCBI Taxonomy" id="652788"/>
    <lineage>
        <taxon>Bacteria</taxon>
        <taxon>Pseudomonadati</taxon>
        <taxon>Bacteroidota</taxon>
        <taxon>Sphingobacteriia</taxon>
        <taxon>Sphingobacteriales</taxon>
        <taxon>Sphingobacteriaceae</taxon>
        <taxon>Mucilaginibacter</taxon>
    </lineage>
</organism>
<evidence type="ECO:0000313" key="3">
    <source>
        <dbReference type="EMBL" id="TWJ03584.1"/>
    </source>
</evidence>
<feature type="domain" description="BT-3987-like N-terminal" evidence="2">
    <location>
        <begin position="43"/>
        <end position="150"/>
    </location>
</feature>
<feature type="signal peptide" evidence="1">
    <location>
        <begin position="1"/>
        <end position="19"/>
    </location>
</feature>
<dbReference type="InterPro" id="IPR013728">
    <property type="entry name" value="BT_3987-like_N"/>
</dbReference>
<comment type="caution">
    <text evidence="3">The sequence shown here is derived from an EMBL/GenBank/DDBJ whole genome shotgun (WGS) entry which is preliminary data.</text>
</comment>
<accession>A0A562UCK6</accession>
<dbReference type="AlphaFoldDB" id="A0A562UCK6"/>
<dbReference type="OrthoDB" id="740324at2"/>
<evidence type="ECO:0000256" key="1">
    <source>
        <dbReference type="SAM" id="SignalP"/>
    </source>
</evidence>
<name>A0A562UCK6_9SPHI</name>
<dbReference type="Proteomes" id="UP000317010">
    <property type="component" value="Unassembled WGS sequence"/>
</dbReference>
<gene>
    <name evidence="3" type="ORF">JN11_01130</name>
</gene>
<keyword evidence="1" id="KW-0732">Signal</keyword>
<dbReference type="Gene3D" id="2.60.40.1740">
    <property type="entry name" value="hypothetical protein (bacova_03559)"/>
    <property type="match status" value="1"/>
</dbReference>
<evidence type="ECO:0000313" key="4">
    <source>
        <dbReference type="Proteomes" id="UP000317010"/>
    </source>
</evidence>